<organism evidence="2 3">
    <name type="scientific">Glossina morsitans morsitans</name>
    <name type="common">Savannah tsetse fly</name>
    <dbReference type="NCBI Taxonomy" id="37546"/>
    <lineage>
        <taxon>Eukaryota</taxon>
        <taxon>Metazoa</taxon>
        <taxon>Ecdysozoa</taxon>
        <taxon>Arthropoda</taxon>
        <taxon>Hexapoda</taxon>
        <taxon>Insecta</taxon>
        <taxon>Pterygota</taxon>
        <taxon>Neoptera</taxon>
        <taxon>Endopterygota</taxon>
        <taxon>Diptera</taxon>
        <taxon>Brachycera</taxon>
        <taxon>Muscomorpha</taxon>
        <taxon>Hippoboscoidea</taxon>
        <taxon>Glossinidae</taxon>
        <taxon>Glossina</taxon>
    </lineage>
</organism>
<dbReference type="Proteomes" id="UP000092444">
    <property type="component" value="Unassembled WGS sequence"/>
</dbReference>
<accession>A0A1B0FFV8</accession>
<protein>
    <submittedName>
        <fullName evidence="2">Uncharacterized protein</fullName>
    </submittedName>
</protein>
<feature type="region of interest" description="Disordered" evidence="1">
    <location>
        <begin position="399"/>
        <end position="456"/>
    </location>
</feature>
<feature type="region of interest" description="Disordered" evidence="1">
    <location>
        <begin position="40"/>
        <end position="102"/>
    </location>
</feature>
<feature type="compositionally biased region" description="Acidic residues" evidence="1">
    <location>
        <begin position="51"/>
        <end position="73"/>
    </location>
</feature>
<name>A0A1B0FFV8_GLOMM</name>
<evidence type="ECO:0000256" key="1">
    <source>
        <dbReference type="SAM" id="MobiDB-lite"/>
    </source>
</evidence>
<dbReference type="InterPro" id="IPR027468">
    <property type="entry name" value="Alpha-dystroglycan_domain_2"/>
</dbReference>
<evidence type="ECO:0000313" key="3">
    <source>
        <dbReference type="Proteomes" id="UP000092444"/>
    </source>
</evidence>
<keyword evidence="3" id="KW-1185">Reference proteome</keyword>
<dbReference type="AlphaFoldDB" id="A0A1B0FFV8"/>
<dbReference type="EMBL" id="CCAG010021924">
    <property type="status" value="NOT_ANNOTATED_CDS"/>
    <property type="molecule type" value="Genomic_DNA"/>
</dbReference>
<dbReference type="Gene3D" id="3.30.70.1040">
    <property type="entry name" value="Dystroglycan, domain 2"/>
    <property type="match status" value="1"/>
</dbReference>
<dbReference type="STRING" id="37546.A0A1B0FFV8"/>
<proteinExistence type="predicted"/>
<dbReference type="EnsemblMetazoa" id="GMOY002516-RA">
    <property type="protein sequence ID" value="GMOY002516-PA"/>
    <property type="gene ID" value="GMOY002516"/>
</dbReference>
<dbReference type="VEuPathDB" id="VectorBase:GMOY002516"/>
<reference evidence="2" key="1">
    <citation type="submission" date="2020-05" db="UniProtKB">
        <authorList>
            <consortium name="EnsemblMetazoa"/>
        </authorList>
    </citation>
    <scope>IDENTIFICATION</scope>
    <source>
        <strain evidence="2">Yale</strain>
    </source>
</reference>
<evidence type="ECO:0000313" key="2">
    <source>
        <dbReference type="EnsemblMetazoa" id="GMOY002516-PA"/>
    </source>
</evidence>
<sequence length="478" mass="52597">MGEPIAKQIGQQVKDGSLDNITGEKFGWWIIWRKEYKDIKPSRNRRQVEGSGDDDNDDYEEDNYEYDDEEDAVQESATDIPTTTTHAHRHHHGDNSAQPELTSNTLELTNNIDNINTNINTLNVHDNRNNIDVSPNEEGTISTAQKHTTNNLDIENVPTQLDGNLMLSNKQQQPAAAMGSGLDEEIVESVSQLESVITKTIENTKNLNEATVDAEDPVVDDDLDNESDDLEVLQPISDLITNNRNLIPLSNLNSVYNEFASKTNEKVLEDHKSNNKESKQDFNVAEIIDNLASATQIQTPNLFNTNKNDSYMISTVSPNVTFSTSRRHNDENIQERQENLQYQQQTLDDYKDFNQHDVNSTSYSSPISSSYFPSPNNVNIFSSTSSSSLSPATVSIDATLTSPSQSSSSSSSSSSSLSSSSASSSSSSSSSSSLLLSPSMTTSSTTPVTTTTTTTTTTSTVITTAIMMQNKVIFCLFY</sequence>